<dbReference type="EMBL" id="JBJKFK010001131">
    <property type="protein sequence ID" value="KAL3313989.1"/>
    <property type="molecule type" value="Genomic_DNA"/>
</dbReference>
<sequence length="226" mass="26120">MVFFTVASIAKPLLGVAFNIGINESCVFIGSKLYGLIKSISWRQTTIDQKWKEYETKLHECINISLNAQLEYEQMADKFPHDAQMKEHYVLCAQWCHAMAKYLLNLNEKTTSLYSMEDKEIEQGFTVIKANSVFVPGEKNKYSKKEQMDVELNKLEWFKMLVNFQEKLEKILSSMRLDGEDNSKSIIGQQLHLFELGNRLLESSDNMDLADVSSDLNEVIVRLNQM</sequence>
<protein>
    <submittedName>
        <fullName evidence="1">Uncharacterized protein</fullName>
    </submittedName>
</protein>
<gene>
    <name evidence="1" type="ORF">Ciccas_007402</name>
</gene>
<accession>A0ABD2Q359</accession>
<proteinExistence type="predicted"/>
<dbReference type="Proteomes" id="UP001626550">
    <property type="component" value="Unassembled WGS sequence"/>
</dbReference>
<organism evidence="1 2">
    <name type="scientific">Cichlidogyrus casuarinus</name>
    <dbReference type="NCBI Taxonomy" id="1844966"/>
    <lineage>
        <taxon>Eukaryota</taxon>
        <taxon>Metazoa</taxon>
        <taxon>Spiralia</taxon>
        <taxon>Lophotrochozoa</taxon>
        <taxon>Platyhelminthes</taxon>
        <taxon>Monogenea</taxon>
        <taxon>Monopisthocotylea</taxon>
        <taxon>Dactylogyridea</taxon>
        <taxon>Ancyrocephalidae</taxon>
        <taxon>Cichlidogyrus</taxon>
    </lineage>
</organism>
<evidence type="ECO:0000313" key="2">
    <source>
        <dbReference type="Proteomes" id="UP001626550"/>
    </source>
</evidence>
<dbReference type="AlphaFoldDB" id="A0ABD2Q359"/>
<evidence type="ECO:0000313" key="1">
    <source>
        <dbReference type="EMBL" id="KAL3313989.1"/>
    </source>
</evidence>
<keyword evidence="2" id="KW-1185">Reference proteome</keyword>
<comment type="caution">
    <text evidence="1">The sequence shown here is derived from an EMBL/GenBank/DDBJ whole genome shotgun (WGS) entry which is preliminary data.</text>
</comment>
<name>A0ABD2Q359_9PLAT</name>
<reference evidence="1 2" key="1">
    <citation type="submission" date="2024-11" db="EMBL/GenBank/DDBJ databases">
        <title>Adaptive evolution of stress response genes in parasites aligns with host niche diversity.</title>
        <authorList>
            <person name="Hahn C."/>
            <person name="Resl P."/>
        </authorList>
    </citation>
    <scope>NUCLEOTIDE SEQUENCE [LARGE SCALE GENOMIC DNA]</scope>
    <source>
        <strain evidence="1">EGGRZ-B1_66</strain>
        <tissue evidence="1">Body</tissue>
    </source>
</reference>